<dbReference type="InterPro" id="IPR045039">
    <property type="entry name" value="NSI-like"/>
</dbReference>
<dbReference type="Gene3D" id="3.40.630.30">
    <property type="match status" value="1"/>
</dbReference>
<dbReference type="GO" id="GO:0008080">
    <property type="term" value="F:N-acetyltransferase activity"/>
    <property type="evidence" value="ECO:0007669"/>
    <property type="project" value="InterPro"/>
</dbReference>
<organism evidence="4">
    <name type="scientific">bioreactor metagenome</name>
    <dbReference type="NCBI Taxonomy" id="1076179"/>
    <lineage>
        <taxon>unclassified sequences</taxon>
        <taxon>metagenomes</taxon>
        <taxon>ecological metagenomes</taxon>
    </lineage>
</organism>
<reference evidence="4" key="1">
    <citation type="submission" date="2019-08" db="EMBL/GenBank/DDBJ databases">
        <authorList>
            <person name="Kucharzyk K."/>
            <person name="Murdoch R.W."/>
            <person name="Higgins S."/>
            <person name="Loffler F."/>
        </authorList>
    </citation>
    <scope>NUCLEOTIDE SEQUENCE</scope>
</reference>
<dbReference type="InterPro" id="IPR000182">
    <property type="entry name" value="GNAT_dom"/>
</dbReference>
<feature type="domain" description="N-acetyltransferase" evidence="3">
    <location>
        <begin position="1"/>
        <end position="130"/>
    </location>
</feature>
<evidence type="ECO:0000256" key="2">
    <source>
        <dbReference type="ARBA" id="ARBA00023315"/>
    </source>
</evidence>
<evidence type="ECO:0000313" key="4">
    <source>
        <dbReference type="EMBL" id="MPM44210.1"/>
    </source>
</evidence>
<keyword evidence="2" id="KW-0012">Acyltransferase</keyword>
<evidence type="ECO:0000259" key="3">
    <source>
        <dbReference type="PROSITE" id="PS51186"/>
    </source>
</evidence>
<keyword evidence="1" id="KW-0808">Transferase</keyword>
<dbReference type="GO" id="GO:0005737">
    <property type="term" value="C:cytoplasm"/>
    <property type="evidence" value="ECO:0007669"/>
    <property type="project" value="TreeGrafter"/>
</dbReference>
<dbReference type="SUPFAM" id="SSF55729">
    <property type="entry name" value="Acyl-CoA N-acyltransferases (Nat)"/>
    <property type="match status" value="1"/>
</dbReference>
<dbReference type="InterPro" id="IPR016181">
    <property type="entry name" value="Acyl_CoA_acyltransferase"/>
</dbReference>
<name>A0A644ZTA6_9ZZZZ</name>
<evidence type="ECO:0000256" key="1">
    <source>
        <dbReference type="ARBA" id="ARBA00022679"/>
    </source>
</evidence>
<dbReference type="Pfam" id="PF00583">
    <property type="entry name" value="Acetyltransf_1"/>
    <property type="match status" value="1"/>
</dbReference>
<dbReference type="PANTHER" id="PTHR43626">
    <property type="entry name" value="ACYL-COA N-ACYLTRANSFERASE"/>
    <property type="match status" value="1"/>
</dbReference>
<protein>
    <recommendedName>
        <fullName evidence="3">N-acetyltransferase domain-containing protein</fullName>
    </recommendedName>
</protein>
<accession>A0A644ZTA6</accession>
<proteinExistence type="predicted"/>
<dbReference type="AlphaFoldDB" id="A0A644ZTA6"/>
<dbReference type="PROSITE" id="PS51186">
    <property type="entry name" value="GNAT"/>
    <property type="match status" value="1"/>
</dbReference>
<dbReference type="EMBL" id="VSSQ01010390">
    <property type="protein sequence ID" value="MPM44210.1"/>
    <property type="molecule type" value="Genomic_DNA"/>
</dbReference>
<sequence>MEYIENKPTSAKAIADLRQSVGWDRMEDDYKNPLMTSYYHITVYDGEKLIGYIDTVSNGVTDAYIQDLMVHPDYQGKGIGTELMNRTIGYLKKHRIFMISIIFEEKLKPFYKRFGFFDMLSGQLQTYESE</sequence>
<dbReference type="CDD" id="cd04301">
    <property type="entry name" value="NAT_SF"/>
    <property type="match status" value="1"/>
</dbReference>
<comment type="caution">
    <text evidence="4">The sequence shown here is derived from an EMBL/GenBank/DDBJ whole genome shotgun (WGS) entry which is preliminary data.</text>
</comment>
<gene>
    <name evidence="4" type="ORF">SDC9_90888</name>
</gene>
<dbReference type="PANTHER" id="PTHR43626:SF4">
    <property type="entry name" value="GCN5-RELATED N-ACETYLTRANSFERASE 2, CHLOROPLASTIC"/>
    <property type="match status" value="1"/>
</dbReference>